<accession>A0A838BN54</accession>
<feature type="transmembrane region" description="Helical" evidence="1">
    <location>
        <begin position="37"/>
        <end position="55"/>
    </location>
</feature>
<evidence type="ECO:0000256" key="1">
    <source>
        <dbReference type="SAM" id="Phobius"/>
    </source>
</evidence>
<name>A0A838BN54_9HYPH</name>
<proteinExistence type="predicted"/>
<reference evidence="2 3" key="1">
    <citation type="submission" date="2020-07" db="EMBL/GenBank/DDBJ databases">
        <title>Draft genome and description of Microvirga mediterraneensis Marseille-Q2068 sp. nov.</title>
        <authorList>
            <person name="Boxberger M."/>
        </authorList>
    </citation>
    <scope>NUCLEOTIDE SEQUENCE [LARGE SCALE GENOMIC DNA]</scope>
    <source>
        <strain evidence="2 3">Marseille-Q2068</strain>
    </source>
</reference>
<keyword evidence="1" id="KW-0812">Transmembrane</keyword>
<keyword evidence="3" id="KW-1185">Reference proteome</keyword>
<dbReference type="RefSeq" id="WP_181052632.1">
    <property type="nucleotide sequence ID" value="NZ_JACDXJ010000001.1"/>
</dbReference>
<protein>
    <submittedName>
        <fullName evidence="2">Uncharacterized protein</fullName>
    </submittedName>
</protein>
<dbReference type="AlphaFoldDB" id="A0A838BN54"/>
<dbReference type="EMBL" id="JACDXJ010000001">
    <property type="protein sequence ID" value="MBA1157124.1"/>
    <property type="molecule type" value="Genomic_DNA"/>
</dbReference>
<dbReference type="Proteomes" id="UP000572984">
    <property type="component" value="Unassembled WGS sequence"/>
</dbReference>
<organism evidence="2 3">
    <name type="scientific">Microvirga mediterraneensis</name>
    <dbReference type="NCBI Taxonomy" id="2754695"/>
    <lineage>
        <taxon>Bacteria</taxon>
        <taxon>Pseudomonadati</taxon>
        <taxon>Pseudomonadota</taxon>
        <taxon>Alphaproteobacteria</taxon>
        <taxon>Hyphomicrobiales</taxon>
        <taxon>Methylobacteriaceae</taxon>
        <taxon>Microvirga</taxon>
    </lineage>
</organism>
<evidence type="ECO:0000313" key="3">
    <source>
        <dbReference type="Proteomes" id="UP000572984"/>
    </source>
</evidence>
<gene>
    <name evidence="2" type="ORF">H0S73_13390</name>
</gene>
<sequence>MNRTRFTEQCSIVGAVFYGLAGLQHVRNDKRARWETIDTASALFIAAIAILYLIAA</sequence>
<keyword evidence="1" id="KW-0472">Membrane</keyword>
<evidence type="ECO:0000313" key="2">
    <source>
        <dbReference type="EMBL" id="MBA1157124.1"/>
    </source>
</evidence>
<comment type="caution">
    <text evidence="2">The sequence shown here is derived from an EMBL/GenBank/DDBJ whole genome shotgun (WGS) entry which is preliminary data.</text>
</comment>
<keyword evidence="1" id="KW-1133">Transmembrane helix</keyword>